<dbReference type="PATRIC" id="fig|742727.4.peg.1110"/>
<dbReference type="Proteomes" id="UP000009872">
    <property type="component" value="Unassembled WGS sequence"/>
</dbReference>
<name>K9EL57_9BACE</name>
<evidence type="ECO:0008006" key="4">
    <source>
        <dbReference type="Google" id="ProtNLM"/>
    </source>
</evidence>
<proteinExistence type="predicted"/>
<dbReference type="STRING" id="742727.HMPREF9447_01108"/>
<organism evidence="2 3">
    <name type="scientific">Bacteroides oleiciplenus YIT 12058</name>
    <dbReference type="NCBI Taxonomy" id="742727"/>
    <lineage>
        <taxon>Bacteria</taxon>
        <taxon>Pseudomonadati</taxon>
        <taxon>Bacteroidota</taxon>
        <taxon>Bacteroidia</taxon>
        <taxon>Bacteroidales</taxon>
        <taxon>Bacteroidaceae</taxon>
        <taxon>Bacteroides</taxon>
    </lineage>
</organism>
<reference evidence="2 3" key="1">
    <citation type="submission" date="2012-09" db="EMBL/GenBank/DDBJ databases">
        <title>The Genome Sequence of Bacteroides oleiciplenus YIT 12058.</title>
        <authorList>
            <consortium name="The Broad Institute Genome Sequencing Platform"/>
            <person name="Earl A."/>
            <person name="Ward D."/>
            <person name="Feldgarden M."/>
            <person name="Gevers D."/>
            <person name="Morotomi M."/>
            <person name="Walker B."/>
            <person name="Young S.K."/>
            <person name="Zeng Q."/>
            <person name="Gargeya S."/>
            <person name="Fitzgerald M."/>
            <person name="Haas B."/>
            <person name="Abouelleil A."/>
            <person name="Alvarado L."/>
            <person name="Arachchi H.M."/>
            <person name="Berlin A.M."/>
            <person name="Chapman S.B."/>
            <person name="Goldberg J."/>
            <person name="Griggs A."/>
            <person name="Gujja S."/>
            <person name="Hansen M."/>
            <person name="Howarth C."/>
            <person name="Imamovic A."/>
            <person name="Larimer J."/>
            <person name="McCowen C."/>
            <person name="Montmayeur A."/>
            <person name="Murphy C."/>
            <person name="Neiman D."/>
            <person name="Pearson M."/>
            <person name="Priest M."/>
            <person name="Roberts A."/>
            <person name="Saif S."/>
            <person name="Shea T."/>
            <person name="Sisk P."/>
            <person name="Sykes S."/>
            <person name="Wortman J."/>
            <person name="Nusbaum C."/>
            <person name="Birren B."/>
        </authorList>
    </citation>
    <scope>NUCLEOTIDE SEQUENCE [LARGE SCALE GENOMIC DNA]</scope>
    <source>
        <strain evidence="2 3">YIT 12058</strain>
    </source>
</reference>
<sequence>MKTLFFILLGSLFLLHPTFMYASATANKSKSIAETSNKKPRKPASIHLLKRDRVTRSVLMVPGYIEDNKLYVCFDKPVESEYVVVTDIESGKQVYSGTFTGSVLVISLIELSESYVVEIV</sequence>
<dbReference type="RefSeq" id="WP_009128723.1">
    <property type="nucleotide sequence ID" value="NZ_JH992940.1"/>
</dbReference>
<dbReference type="HOGENOM" id="CLU_2045018_0_0_10"/>
<feature type="chain" id="PRO_5003927124" description="DUF3244 domain-containing protein" evidence="1">
    <location>
        <begin position="23"/>
        <end position="120"/>
    </location>
</feature>
<gene>
    <name evidence="2" type="ORF">HMPREF9447_01108</name>
</gene>
<dbReference type="AlphaFoldDB" id="K9EL57"/>
<keyword evidence="3" id="KW-1185">Reference proteome</keyword>
<evidence type="ECO:0000313" key="2">
    <source>
        <dbReference type="EMBL" id="EKU91697.1"/>
    </source>
</evidence>
<dbReference type="EMBL" id="ADLF01000004">
    <property type="protein sequence ID" value="EKU91697.1"/>
    <property type="molecule type" value="Genomic_DNA"/>
</dbReference>
<evidence type="ECO:0000256" key="1">
    <source>
        <dbReference type="SAM" id="SignalP"/>
    </source>
</evidence>
<keyword evidence="1" id="KW-0732">Signal</keyword>
<feature type="signal peptide" evidence="1">
    <location>
        <begin position="1"/>
        <end position="22"/>
    </location>
</feature>
<evidence type="ECO:0000313" key="3">
    <source>
        <dbReference type="Proteomes" id="UP000009872"/>
    </source>
</evidence>
<accession>K9EL57</accession>
<comment type="caution">
    <text evidence="2">The sequence shown here is derived from an EMBL/GenBank/DDBJ whole genome shotgun (WGS) entry which is preliminary data.</text>
</comment>
<protein>
    <recommendedName>
        <fullName evidence="4">DUF3244 domain-containing protein</fullName>
    </recommendedName>
</protein>